<dbReference type="Pfam" id="PF01261">
    <property type="entry name" value="AP_endonuc_2"/>
    <property type="match status" value="1"/>
</dbReference>
<accession>A0A7W7YEW7</accession>
<protein>
    <submittedName>
        <fullName evidence="2">Sugar phosphate isomerase/epimerase</fullName>
    </submittedName>
</protein>
<dbReference type="RefSeq" id="WP_184343208.1">
    <property type="nucleotide sequence ID" value="NZ_JACHIG010000012.1"/>
</dbReference>
<dbReference type="Proteomes" id="UP000590740">
    <property type="component" value="Unassembled WGS sequence"/>
</dbReference>
<dbReference type="GO" id="GO:0016853">
    <property type="term" value="F:isomerase activity"/>
    <property type="evidence" value="ECO:0007669"/>
    <property type="project" value="UniProtKB-KW"/>
</dbReference>
<dbReference type="EMBL" id="JACHIG010000012">
    <property type="protein sequence ID" value="MBB5034930.1"/>
    <property type="molecule type" value="Genomic_DNA"/>
</dbReference>
<dbReference type="SUPFAM" id="SSF51658">
    <property type="entry name" value="Xylose isomerase-like"/>
    <property type="match status" value="1"/>
</dbReference>
<keyword evidence="3" id="KW-1185">Reference proteome</keyword>
<evidence type="ECO:0000313" key="3">
    <source>
        <dbReference type="Proteomes" id="UP000590740"/>
    </source>
</evidence>
<sequence length="306" mass="34357">MISRRHFLSTSLGALSVSTLPAIEPIKRPGKSRMQLGVAAYSFRDYFQWMRDKEQKPKDGKPQWSILDFIDWCGDNNVPGAEVTSYFFPKDVDEAFLLEVKRRAYLRGVQLAGTAVGNNFALPKGEKLSEQIAYTKKWIDHSAIMGAPHIRVFAGPQPKDLTEEQAVANCLESYQECLDYAAKKGVFLGLENHGGIVAEPQNLIKMVKAAKSPWAGINLDSGNFHTEDPYADLAKIAPYAVNVQLKMEISRKGAKKGESEPSDVKRVIQIMRDANYQGWFTLEFETKEDPFVRVPEICDMLRPLLA</sequence>
<organism evidence="2 3">
    <name type="scientific">Prosthecobacter vanneervenii</name>
    <dbReference type="NCBI Taxonomy" id="48466"/>
    <lineage>
        <taxon>Bacteria</taxon>
        <taxon>Pseudomonadati</taxon>
        <taxon>Verrucomicrobiota</taxon>
        <taxon>Verrucomicrobiia</taxon>
        <taxon>Verrucomicrobiales</taxon>
        <taxon>Verrucomicrobiaceae</taxon>
        <taxon>Prosthecobacter</taxon>
    </lineage>
</organism>
<comment type="caution">
    <text evidence="2">The sequence shown here is derived from an EMBL/GenBank/DDBJ whole genome shotgun (WGS) entry which is preliminary data.</text>
</comment>
<keyword evidence="2" id="KW-0413">Isomerase</keyword>
<feature type="domain" description="Xylose isomerase-like TIM barrel" evidence="1">
    <location>
        <begin position="88"/>
        <end position="301"/>
    </location>
</feature>
<gene>
    <name evidence="2" type="ORF">HNQ65_004538</name>
</gene>
<dbReference type="Gene3D" id="3.20.20.150">
    <property type="entry name" value="Divalent-metal-dependent TIM barrel enzymes"/>
    <property type="match status" value="1"/>
</dbReference>
<dbReference type="InterPro" id="IPR050312">
    <property type="entry name" value="IolE/XylAMocC-like"/>
</dbReference>
<proteinExistence type="predicted"/>
<dbReference type="PANTHER" id="PTHR12110">
    <property type="entry name" value="HYDROXYPYRUVATE ISOMERASE"/>
    <property type="match status" value="1"/>
</dbReference>
<reference evidence="2 3" key="1">
    <citation type="submission" date="2020-08" db="EMBL/GenBank/DDBJ databases">
        <title>Genomic Encyclopedia of Type Strains, Phase IV (KMG-IV): sequencing the most valuable type-strain genomes for metagenomic binning, comparative biology and taxonomic classification.</title>
        <authorList>
            <person name="Goeker M."/>
        </authorList>
    </citation>
    <scope>NUCLEOTIDE SEQUENCE [LARGE SCALE GENOMIC DNA]</scope>
    <source>
        <strain evidence="2 3">DSM 12252</strain>
    </source>
</reference>
<dbReference type="PANTHER" id="PTHR12110:SF53">
    <property type="entry name" value="BLR5974 PROTEIN"/>
    <property type="match status" value="1"/>
</dbReference>
<evidence type="ECO:0000259" key="1">
    <source>
        <dbReference type="Pfam" id="PF01261"/>
    </source>
</evidence>
<evidence type="ECO:0000313" key="2">
    <source>
        <dbReference type="EMBL" id="MBB5034930.1"/>
    </source>
</evidence>
<name>A0A7W7YEW7_9BACT</name>
<dbReference type="InterPro" id="IPR013022">
    <property type="entry name" value="Xyl_isomerase-like_TIM-brl"/>
</dbReference>
<dbReference type="InterPro" id="IPR036237">
    <property type="entry name" value="Xyl_isomerase-like_sf"/>
</dbReference>
<dbReference type="AlphaFoldDB" id="A0A7W7YEW7"/>